<evidence type="ECO:0000256" key="1">
    <source>
        <dbReference type="SAM" id="MobiDB-lite"/>
    </source>
</evidence>
<dbReference type="EMBL" id="BAAAHQ010000023">
    <property type="protein sequence ID" value="GAA0934965.1"/>
    <property type="molecule type" value="Genomic_DNA"/>
</dbReference>
<organism evidence="2 3">
    <name type="scientific">Nonomuraea longicatena</name>
    <dbReference type="NCBI Taxonomy" id="83682"/>
    <lineage>
        <taxon>Bacteria</taxon>
        <taxon>Bacillati</taxon>
        <taxon>Actinomycetota</taxon>
        <taxon>Actinomycetes</taxon>
        <taxon>Streptosporangiales</taxon>
        <taxon>Streptosporangiaceae</taxon>
        <taxon>Nonomuraea</taxon>
    </lineage>
</organism>
<keyword evidence="3" id="KW-1185">Reference proteome</keyword>
<feature type="region of interest" description="Disordered" evidence="1">
    <location>
        <begin position="1"/>
        <end position="35"/>
    </location>
</feature>
<protein>
    <submittedName>
        <fullName evidence="2">Uncharacterized protein</fullName>
    </submittedName>
</protein>
<reference evidence="3" key="1">
    <citation type="journal article" date="2019" name="Int. J. Syst. Evol. Microbiol.">
        <title>The Global Catalogue of Microorganisms (GCM) 10K type strain sequencing project: providing services to taxonomists for standard genome sequencing and annotation.</title>
        <authorList>
            <consortium name="The Broad Institute Genomics Platform"/>
            <consortium name="The Broad Institute Genome Sequencing Center for Infectious Disease"/>
            <person name="Wu L."/>
            <person name="Ma J."/>
        </authorList>
    </citation>
    <scope>NUCLEOTIDE SEQUENCE [LARGE SCALE GENOMIC DNA]</scope>
    <source>
        <strain evidence="3">JCM 11136</strain>
    </source>
</reference>
<evidence type="ECO:0000313" key="3">
    <source>
        <dbReference type="Proteomes" id="UP001501578"/>
    </source>
</evidence>
<proteinExistence type="predicted"/>
<accession>A0ABP4ADB2</accession>
<dbReference type="Proteomes" id="UP001501578">
    <property type="component" value="Unassembled WGS sequence"/>
</dbReference>
<feature type="compositionally biased region" description="Gly residues" evidence="1">
    <location>
        <begin position="17"/>
        <end position="29"/>
    </location>
</feature>
<gene>
    <name evidence="2" type="ORF">GCM10009560_42670</name>
</gene>
<comment type="caution">
    <text evidence="2">The sequence shown here is derived from an EMBL/GenBank/DDBJ whole genome shotgun (WGS) entry which is preliminary data.</text>
</comment>
<sequence>MDRQRRGHGGEALAGRPGSGGPEGEGSGGPIDPVTGLREWYDADDGLAVDGAAVSWADLLQRWALVEVDLHSEYGIDLGQPDLLITRTWRWLRVRILGLLSADTRTTRSLSLTTEDRHHRR</sequence>
<evidence type="ECO:0000313" key="2">
    <source>
        <dbReference type="EMBL" id="GAA0934965.1"/>
    </source>
</evidence>
<name>A0ABP4ADB2_9ACTN</name>